<gene>
    <name evidence="1" type="ORF">CAL65_13950</name>
</gene>
<dbReference type="AlphaFoldDB" id="A0A3E0WS60"/>
<evidence type="ECO:0000313" key="1">
    <source>
        <dbReference type="EMBL" id="RFA34807.1"/>
    </source>
</evidence>
<sequence length="143" mass="16390">MRKRDPDGYPLGCATEDGAGTRPVLQWFRDHVELSAYLWRMEPQRWGIKLNELTDLKESSRPIYTQLDVFGPNEELRQALNALTLPAYGILWWGSFTDLCAGNSDWSRHWVSAFTNNDTVDEEQQEAFVAFLRDHLLANASAT</sequence>
<name>A0A3E0WS60_9GAMM</name>
<accession>A0A3E0WS60</accession>
<organism evidence="1 2">
    <name type="scientific">Alkalilimnicola ehrlichii</name>
    <dbReference type="NCBI Taxonomy" id="351052"/>
    <lineage>
        <taxon>Bacteria</taxon>
        <taxon>Pseudomonadati</taxon>
        <taxon>Pseudomonadota</taxon>
        <taxon>Gammaproteobacteria</taxon>
        <taxon>Chromatiales</taxon>
        <taxon>Ectothiorhodospiraceae</taxon>
        <taxon>Alkalilimnicola</taxon>
    </lineage>
</organism>
<dbReference type="EMBL" id="NFZW01000014">
    <property type="protein sequence ID" value="RFA34807.1"/>
    <property type="molecule type" value="Genomic_DNA"/>
</dbReference>
<comment type="caution">
    <text evidence="1">The sequence shown here is derived from an EMBL/GenBank/DDBJ whole genome shotgun (WGS) entry which is preliminary data.</text>
</comment>
<dbReference type="RefSeq" id="WP_116348064.1">
    <property type="nucleotide sequence ID" value="NZ_NFZW01000014.1"/>
</dbReference>
<keyword evidence="2" id="KW-1185">Reference proteome</keyword>
<protein>
    <submittedName>
        <fullName evidence="1">Uncharacterized protein</fullName>
    </submittedName>
</protein>
<dbReference type="Proteomes" id="UP000256763">
    <property type="component" value="Unassembled WGS sequence"/>
</dbReference>
<evidence type="ECO:0000313" key="2">
    <source>
        <dbReference type="Proteomes" id="UP000256763"/>
    </source>
</evidence>
<proteinExistence type="predicted"/>
<reference evidence="2" key="1">
    <citation type="submission" date="2017-05" db="EMBL/GenBank/DDBJ databases">
        <authorList>
            <person name="Sharma S."/>
            <person name="Sidhu C."/>
            <person name="Pinnaka A.K."/>
        </authorList>
    </citation>
    <scope>NUCLEOTIDE SEQUENCE [LARGE SCALE GENOMIC DNA]</scope>
    <source>
        <strain evidence="2">AK93</strain>
    </source>
</reference>